<feature type="domain" description="Disintegrin" evidence="5">
    <location>
        <begin position="437"/>
        <end position="528"/>
    </location>
</feature>
<feature type="chain" id="PRO_5022217529" description="Peptidase M12B domain-containing protein" evidence="4">
    <location>
        <begin position="20"/>
        <end position="766"/>
    </location>
</feature>
<evidence type="ECO:0000259" key="6">
    <source>
        <dbReference type="PROSITE" id="PS50215"/>
    </source>
</evidence>
<dbReference type="Gene3D" id="3.40.390.10">
    <property type="entry name" value="Collagenase (Catalytic Domain)"/>
    <property type="match status" value="1"/>
</dbReference>
<keyword evidence="3" id="KW-0812">Transmembrane</keyword>
<dbReference type="GO" id="GO:0004222">
    <property type="term" value="F:metalloendopeptidase activity"/>
    <property type="evidence" value="ECO:0007669"/>
    <property type="project" value="InterPro"/>
</dbReference>
<evidence type="ECO:0000256" key="4">
    <source>
        <dbReference type="SAM" id="SignalP"/>
    </source>
</evidence>
<dbReference type="GO" id="GO:0007219">
    <property type="term" value="P:Notch signaling pathway"/>
    <property type="evidence" value="ECO:0007669"/>
    <property type="project" value="TreeGrafter"/>
</dbReference>
<dbReference type="GO" id="GO:0006509">
    <property type="term" value="P:membrane protein ectodomain proteolysis"/>
    <property type="evidence" value="ECO:0007669"/>
    <property type="project" value="TreeGrafter"/>
</dbReference>
<evidence type="ECO:0000256" key="3">
    <source>
        <dbReference type="SAM" id="Phobius"/>
    </source>
</evidence>
<keyword evidence="1" id="KW-1015">Disulfide bond</keyword>
<dbReference type="GO" id="GO:0005886">
    <property type="term" value="C:plasma membrane"/>
    <property type="evidence" value="ECO:0007669"/>
    <property type="project" value="TreeGrafter"/>
</dbReference>
<organism evidence="7 8">
    <name type="scientific">Hymenolepis diminuta</name>
    <name type="common">Rat tapeworm</name>
    <dbReference type="NCBI Taxonomy" id="6216"/>
    <lineage>
        <taxon>Eukaryota</taxon>
        <taxon>Metazoa</taxon>
        <taxon>Spiralia</taxon>
        <taxon>Lophotrochozoa</taxon>
        <taxon>Platyhelminthes</taxon>
        <taxon>Cestoda</taxon>
        <taxon>Eucestoda</taxon>
        <taxon>Cyclophyllidea</taxon>
        <taxon>Hymenolepididae</taxon>
        <taxon>Hymenolepis</taxon>
    </lineage>
</organism>
<dbReference type="SMART" id="SM00050">
    <property type="entry name" value="DISIN"/>
    <property type="match status" value="1"/>
</dbReference>
<dbReference type="SUPFAM" id="SSF55486">
    <property type="entry name" value="Metalloproteases ('zincins'), catalytic domain"/>
    <property type="match status" value="1"/>
</dbReference>
<feature type="active site" evidence="2">
    <location>
        <position position="364"/>
    </location>
</feature>
<feature type="binding site" evidence="2">
    <location>
        <position position="363"/>
    </location>
    <ligand>
        <name>Zn(2+)</name>
        <dbReference type="ChEBI" id="CHEBI:29105"/>
        <note>catalytic</note>
    </ligand>
</feature>
<dbReference type="Pfam" id="PF00200">
    <property type="entry name" value="Disintegrin"/>
    <property type="match status" value="1"/>
</dbReference>
<gene>
    <name evidence="7" type="ORF">WMSIL1_LOCUS2671</name>
</gene>
<keyword evidence="3" id="KW-0472">Membrane</keyword>
<sequence length="766" mass="85486">MKILKYSVPFLLFFHLILCKEKIELKNLLDYDIIEHPMPSRNVPQNIYFSALNRNFRVKLDPLPNTIRKTQINLIYNGEITKQHKFDLPEEIHGILENEFLSKVSILIGSNGEFYATIKTPQEIYLFEPLSYFPQYAGSRKVLAYRLSDVILPNMSISYDELPKFPHSVPVNSGETIERQKRSLITDKKFCGLHFIADYMFFSNVGDSDYAKTVDIIVKAFNRVNEIFMSTDFIDVDNGNVTQNGFGFYIKGISIETSPTPIPKEVYTAKALLSKFSRRNFSSACLHHFLTFTRNPFGVLGMSWIAGPSLYHLGGICSPANYVETREADGTSVFMAPNIGFTTYCDSEGSQVLSSVAELVTAHELGHSWGAPHDPDTTECTPSAEAGGRYLMYTYAVPGYSPNNYRFSPCSRRAIGRCLVSRAALCFEERPFDGLPLSQCGNSRVDPGEQCDPGFRRSSEDLCCTSTCQLKPGAKCSSLNHQCCTSTCQLAKKGTLCAEPDPEVSPCLSAGRCDGQSPICPGPLPISEVGRRCYEHGHCLNRVCAPFCSRLGLKTCICDKAEDSCLICCAFDIEMANGERRLMCQPIAALASFSLAGETTPLSNGSWNLFQLPFSTNILNTSAEKYYFVTRENVHLPRDYEIDLKLVNISELVIMHLGNNRPCAVGICRNGLCVESKTQNVGRLWPLFLSNGGWTILLWDNIVAVIVTLTWIVWIPLSCVVRLYDKKLRETQLKAAQANSKAAVFNPLEAELRGNHVPLLVDHQNN</sequence>
<comment type="caution">
    <text evidence="2">Lacks conserved residue(s) required for the propagation of feature annotation.</text>
</comment>
<protein>
    <recommendedName>
        <fullName evidence="9">Peptidase M12B domain-containing protein</fullName>
    </recommendedName>
</protein>
<feature type="binding site" evidence="2">
    <location>
        <position position="373"/>
    </location>
    <ligand>
        <name>Zn(2+)</name>
        <dbReference type="ChEBI" id="CHEBI:29105"/>
        <note>catalytic</note>
    </ligand>
</feature>
<dbReference type="InterPro" id="IPR051489">
    <property type="entry name" value="ADAM_Metalloproteinase"/>
</dbReference>
<dbReference type="PANTHER" id="PTHR45702">
    <property type="entry name" value="ADAM10/ADAM17 METALLOPEPTIDASE FAMILY MEMBER"/>
    <property type="match status" value="1"/>
</dbReference>
<accession>A0A564Y5Z4</accession>
<reference evidence="7 8" key="1">
    <citation type="submission" date="2019-07" db="EMBL/GenBank/DDBJ databases">
        <authorList>
            <person name="Jastrzebski P J."/>
            <person name="Paukszto L."/>
            <person name="Jastrzebski P J."/>
        </authorList>
    </citation>
    <scope>NUCLEOTIDE SEQUENCE [LARGE SCALE GENOMIC DNA]</scope>
    <source>
        <strain evidence="7 8">WMS-il1</strain>
    </source>
</reference>
<name>A0A564Y5Z4_HYMDI</name>
<keyword evidence="8" id="KW-1185">Reference proteome</keyword>
<evidence type="ECO:0008006" key="9">
    <source>
        <dbReference type="Google" id="ProtNLM"/>
    </source>
</evidence>
<dbReference type="Pfam" id="PF13688">
    <property type="entry name" value="Reprolysin_5"/>
    <property type="match status" value="1"/>
</dbReference>
<keyword evidence="3" id="KW-1133">Transmembrane helix</keyword>
<dbReference type="SUPFAM" id="SSF57552">
    <property type="entry name" value="Blood coagulation inhibitor (disintegrin)"/>
    <property type="match status" value="1"/>
</dbReference>
<evidence type="ECO:0000256" key="1">
    <source>
        <dbReference type="ARBA" id="ARBA00023157"/>
    </source>
</evidence>
<feature type="signal peptide" evidence="4">
    <location>
        <begin position="1"/>
        <end position="19"/>
    </location>
</feature>
<keyword evidence="2" id="KW-0479">Metal-binding</keyword>
<evidence type="ECO:0000313" key="7">
    <source>
        <dbReference type="EMBL" id="VUZ41973.1"/>
    </source>
</evidence>
<feature type="binding site" evidence="2">
    <location>
        <position position="367"/>
    </location>
    <ligand>
        <name>Zn(2+)</name>
        <dbReference type="ChEBI" id="CHEBI:29105"/>
        <note>catalytic</note>
    </ligand>
</feature>
<dbReference type="InterPro" id="IPR001590">
    <property type="entry name" value="Peptidase_M12B"/>
</dbReference>
<feature type="domain" description="Peptidase M12B" evidence="6">
    <location>
        <begin position="189"/>
        <end position="431"/>
    </location>
</feature>
<dbReference type="PROSITE" id="PS50214">
    <property type="entry name" value="DISINTEGRIN_2"/>
    <property type="match status" value="1"/>
</dbReference>
<keyword evidence="2" id="KW-0862">Zinc</keyword>
<dbReference type="PANTHER" id="PTHR45702:SF6">
    <property type="entry name" value="DISINTEGRIN AND METALLOPROTEINASE DOMAIN-CONTAINING PROTEIN 17"/>
    <property type="match status" value="1"/>
</dbReference>
<dbReference type="Proteomes" id="UP000321570">
    <property type="component" value="Unassembled WGS sequence"/>
</dbReference>
<dbReference type="InterPro" id="IPR001762">
    <property type="entry name" value="Disintegrin_dom"/>
</dbReference>
<dbReference type="EMBL" id="CABIJS010000077">
    <property type="protein sequence ID" value="VUZ41973.1"/>
    <property type="molecule type" value="Genomic_DNA"/>
</dbReference>
<keyword evidence="4" id="KW-0732">Signal</keyword>
<dbReference type="FunFam" id="4.10.70.10:FF:000003">
    <property type="entry name" value="Disintegrin and metalloproteinase domain-containing protein 17"/>
    <property type="match status" value="1"/>
</dbReference>
<dbReference type="GO" id="GO:0046872">
    <property type="term" value="F:metal ion binding"/>
    <property type="evidence" value="ECO:0007669"/>
    <property type="project" value="UniProtKB-KW"/>
</dbReference>
<dbReference type="Gene3D" id="4.10.70.10">
    <property type="entry name" value="Disintegrin domain"/>
    <property type="match status" value="1"/>
</dbReference>
<dbReference type="AlphaFoldDB" id="A0A564Y5Z4"/>
<evidence type="ECO:0000313" key="8">
    <source>
        <dbReference type="Proteomes" id="UP000321570"/>
    </source>
</evidence>
<evidence type="ECO:0000259" key="5">
    <source>
        <dbReference type="PROSITE" id="PS50214"/>
    </source>
</evidence>
<evidence type="ECO:0000256" key="2">
    <source>
        <dbReference type="PROSITE-ProRule" id="PRU00276"/>
    </source>
</evidence>
<dbReference type="InterPro" id="IPR024079">
    <property type="entry name" value="MetalloPept_cat_dom_sf"/>
</dbReference>
<dbReference type="InterPro" id="IPR036436">
    <property type="entry name" value="Disintegrin_dom_sf"/>
</dbReference>
<dbReference type="PROSITE" id="PS50215">
    <property type="entry name" value="ADAM_MEPRO"/>
    <property type="match status" value="1"/>
</dbReference>
<proteinExistence type="predicted"/>
<feature type="transmembrane region" description="Helical" evidence="3">
    <location>
        <begin position="702"/>
        <end position="724"/>
    </location>
</feature>